<comment type="caution">
    <text evidence="2">The sequence shown here is derived from an EMBL/GenBank/DDBJ whole genome shotgun (WGS) entry which is preliminary data.</text>
</comment>
<evidence type="ECO:0000313" key="3">
    <source>
        <dbReference type="Proteomes" id="UP000194153"/>
    </source>
</evidence>
<accession>A0ABQ0MLU6</accession>
<dbReference type="Proteomes" id="UP000194153">
    <property type="component" value="Unassembled WGS sequence"/>
</dbReference>
<sequence length="48" mass="5550">MGLILSYKELEALGKEGIDAKEFLNADVLDFVVLAFFMIAWGLFKRYY</sequence>
<feature type="transmembrane region" description="Helical" evidence="1">
    <location>
        <begin position="23"/>
        <end position="44"/>
    </location>
</feature>
<dbReference type="EMBL" id="BDQG01000001">
    <property type="protein sequence ID" value="GAW68045.1"/>
    <property type="molecule type" value="Genomic_DNA"/>
</dbReference>
<keyword evidence="1" id="KW-1133">Transmembrane helix</keyword>
<reference evidence="2 3" key="1">
    <citation type="submission" date="2017-04" db="EMBL/GenBank/DDBJ databases">
        <authorList>
            <consortium name="Geobacter pelophilus Genome Sequencing"/>
            <person name="Aoyagi T."/>
            <person name="Koike H."/>
            <person name="Hori T."/>
        </authorList>
    </citation>
    <scope>NUCLEOTIDE SEQUENCE [LARGE SCALE GENOMIC DNA]</scope>
    <source>
        <strain evidence="2 3">Drf2</strain>
    </source>
</reference>
<gene>
    <name evidence="2" type="ORF">GPEL0_01r4200</name>
</gene>
<proteinExistence type="predicted"/>
<keyword evidence="1" id="KW-0812">Transmembrane</keyword>
<organism evidence="2 3">
    <name type="scientific">Geoanaerobacter pelophilus</name>
    <dbReference type="NCBI Taxonomy" id="60036"/>
    <lineage>
        <taxon>Bacteria</taxon>
        <taxon>Pseudomonadati</taxon>
        <taxon>Thermodesulfobacteriota</taxon>
        <taxon>Desulfuromonadia</taxon>
        <taxon>Geobacterales</taxon>
        <taxon>Geobacteraceae</taxon>
        <taxon>Geoanaerobacter</taxon>
    </lineage>
</organism>
<keyword evidence="1" id="KW-0472">Membrane</keyword>
<keyword evidence="3" id="KW-1185">Reference proteome</keyword>
<evidence type="ECO:0000256" key="1">
    <source>
        <dbReference type="SAM" id="Phobius"/>
    </source>
</evidence>
<evidence type="ECO:0000313" key="2">
    <source>
        <dbReference type="EMBL" id="GAW68045.1"/>
    </source>
</evidence>
<name>A0ABQ0MLU6_9BACT</name>
<reference evidence="3" key="2">
    <citation type="submission" date="2017-05" db="EMBL/GenBank/DDBJ databases">
        <title>Draft genome sequence of Geobacter pelophilus, a iron(III)-reducing bacteria.</title>
        <authorList>
            <person name="Aoyagi T."/>
            <person name="Koike H."/>
            <person name="Morita T."/>
            <person name="Sato Y."/>
            <person name="Habe H."/>
            <person name="Hori T."/>
        </authorList>
    </citation>
    <scope>NUCLEOTIDE SEQUENCE [LARGE SCALE GENOMIC DNA]</scope>
    <source>
        <strain evidence="3">Drf2</strain>
    </source>
</reference>
<protein>
    <submittedName>
        <fullName evidence="2">Uncharacterized protein</fullName>
    </submittedName>
</protein>